<feature type="domain" description="DUF7619" evidence="3">
    <location>
        <begin position="561"/>
        <end position="694"/>
    </location>
</feature>
<dbReference type="Pfam" id="PF24595">
    <property type="entry name" value="DUF7619"/>
    <property type="match status" value="1"/>
</dbReference>
<dbReference type="InterPro" id="IPR026444">
    <property type="entry name" value="Secre_tail"/>
</dbReference>
<dbReference type="Pfam" id="PF18962">
    <property type="entry name" value="Por_Secre_tail"/>
    <property type="match status" value="1"/>
</dbReference>
<dbReference type="RefSeq" id="WP_108369601.1">
    <property type="nucleotide sequence ID" value="NZ_CP028811.1"/>
</dbReference>
<dbReference type="EMBL" id="CP028811">
    <property type="protein sequence ID" value="AWA29015.1"/>
    <property type="molecule type" value="Genomic_DNA"/>
</dbReference>
<evidence type="ECO:0000313" key="5">
    <source>
        <dbReference type="Proteomes" id="UP000244193"/>
    </source>
</evidence>
<evidence type="ECO:0000313" key="4">
    <source>
        <dbReference type="EMBL" id="AWA29015.1"/>
    </source>
</evidence>
<evidence type="ECO:0000256" key="1">
    <source>
        <dbReference type="ARBA" id="ARBA00022729"/>
    </source>
</evidence>
<dbReference type="OrthoDB" id="1110367at2"/>
<dbReference type="InterPro" id="IPR018247">
    <property type="entry name" value="EF_Hand_1_Ca_BS"/>
</dbReference>
<dbReference type="KEGG" id="fmg:HYN48_02315"/>
<dbReference type="NCBIfam" id="TIGR04183">
    <property type="entry name" value="Por_Secre_tail"/>
    <property type="match status" value="1"/>
</dbReference>
<sequence length="781" mass="84775">MKSYFTLFACILISAIKGYGQMVANDDVFNDMNGITGSNTIPANNPLRVIQNDLLNGNPVLASQVGLIQLSSTSPNVNLITSVGGYVKVEPGTPAGTYYITYQICAATPDLCDTAVVTVQVCGVPAPVDLTECDTPLGTVLLGGLPETGSWTIWGKMDAGFPTYWDTPYIQLATGTGLTTTLTGLTPSESYRLKVVNESGCSSDHLYVYVGNVANNGATFTGEMSGEYVDLNNDGIVNIGDVVQYHFLFTNASDCDLHDIYYFLNDDPYPSGTLNMIPANSTATAVLNNLITENNINDGFVNQFANYGGYYENGQGDGFKIWSDNVDLAISDGFKVHAFLDVNANNIQDNDEADFTSGYFNITRVDDNQTSQISSSSPSYIFYETNPDHLYNISYYLNENCQYGNTITYSNVSVAAGSGILTYNFPITYTPDLCNDVVTTLYPLGAPRPGFEYKTTIRYKNNGVQAIPSGTITFIPDNAVSITSISQSGTVPSGNGFTHTFSNLLPGEARYFIVTMQVPTIPTVNLGDQLTTTASVSIPLSEVNVANNVSELVQTMVGSYDPNDKTENHGGKIVHSTFSSEDYLTYTIRFENTGTASALSAKVDDTLDMKLDETTVRMVQASHPYVLERNGNLLEWRFNGINLPPSAGDDAGKGFIVFQVKPKPGYAIGDIIPNTAEIYFDFNPAITTNTFETEYTAPLSVDGIEGNTLSWYPNPVKDKLNINSRQNIQTLTVYNLLGQPVLEKRIDAVSGTLDTSDLEGGVYLVRVISAEAEKTIRILKQ</sequence>
<dbReference type="Gene3D" id="2.60.40.740">
    <property type="match status" value="1"/>
</dbReference>
<accession>A0A2S0RBR2</accession>
<proteinExistence type="predicted"/>
<reference evidence="4 5" key="1">
    <citation type="submission" date="2018-04" db="EMBL/GenBank/DDBJ databases">
        <title>Genome sequencing of Flavobacterium sp. HYN0048.</title>
        <authorList>
            <person name="Yi H."/>
            <person name="Baek C."/>
        </authorList>
    </citation>
    <scope>NUCLEOTIDE SEQUENCE [LARGE SCALE GENOMIC DNA]</scope>
    <source>
        <strain evidence="4 5">HYN0048</strain>
    </source>
</reference>
<gene>
    <name evidence="4" type="ORF">HYN48_02315</name>
</gene>
<evidence type="ECO:0000259" key="3">
    <source>
        <dbReference type="Pfam" id="PF24595"/>
    </source>
</evidence>
<dbReference type="AlphaFoldDB" id="A0A2S0RBR2"/>
<evidence type="ECO:0000259" key="2">
    <source>
        <dbReference type="Pfam" id="PF18962"/>
    </source>
</evidence>
<keyword evidence="1" id="KW-0732">Signal</keyword>
<dbReference type="NCBIfam" id="TIGR01451">
    <property type="entry name" value="B_ant_repeat"/>
    <property type="match status" value="1"/>
</dbReference>
<name>A0A2S0RBR2_9FLAO</name>
<feature type="domain" description="Secretion system C-terminal sorting" evidence="2">
    <location>
        <begin position="712"/>
        <end position="775"/>
    </location>
</feature>
<keyword evidence="5" id="KW-1185">Reference proteome</keyword>
<protein>
    <submittedName>
        <fullName evidence="4">Uncharacterized protein</fullName>
    </submittedName>
</protein>
<dbReference type="PROSITE" id="PS00018">
    <property type="entry name" value="EF_HAND_1"/>
    <property type="match status" value="1"/>
</dbReference>
<dbReference type="Proteomes" id="UP000244193">
    <property type="component" value="Chromosome"/>
</dbReference>
<organism evidence="4 5">
    <name type="scientific">Flavobacterium magnum</name>
    <dbReference type="NCBI Taxonomy" id="2162713"/>
    <lineage>
        <taxon>Bacteria</taxon>
        <taxon>Pseudomonadati</taxon>
        <taxon>Bacteroidota</taxon>
        <taxon>Flavobacteriia</taxon>
        <taxon>Flavobacteriales</taxon>
        <taxon>Flavobacteriaceae</taxon>
        <taxon>Flavobacterium</taxon>
    </lineage>
</organism>
<dbReference type="InterPro" id="IPR055353">
    <property type="entry name" value="DUF7619"/>
</dbReference>
<dbReference type="InterPro" id="IPR047589">
    <property type="entry name" value="DUF11_rpt"/>
</dbReference>